<proteinExistence type="predicted"/>
<evidence type="ECO:0000313" key="2">
    <source>
        <dbReference type="EMBL" id="QJH94574.1"/>
    </source>
</evidence>
<dbReference type="AlphaFoldDB" id="A0A6H1ZJP3"/>
<evidence type="ECO:0008006" key="3">
    <source>
        <dbReference type="Google" id="ProtNLM"/>
    </source>
</evidence>
<protein>
    <recommendedName>
        <fullName evidence="3">DNA replication protein</fullName>
    </recommendedName>
</protein>
<dbReference type="EMBL" id="MT144602">
    <property type="protein sequence ID" value="QJH94574.1"/>
    <property type="molecule type" value="Genomic_DNA"/>
</dbReference>
<accession>A0A6H1ZJP3</accession>
<gene>
    <name evidence="1" type="ORF">TM448A00720_0021</name>
    <name evidence="2" type="ORF">TM448B00242_0048</name>
</gene>
<sequence>MAQRRMISLKVIDTDEFMDMPQTTQLLYYNFAMRADDDGFVANPKRIVKMTGSNDDDLKVLVAKKYIIPFDSGVCVIRHWRIHNYIQKDRYTETEYIKERDNLALIKGKYEHKDKCIQNVSKKDTQVRLGKVRIGKDNINTLFEKFYSIYPKKIAKPVSLKSFTKLEPDEALLKVILSDIDRRKKSEAWKKDGGRYIPYPATYLNQQRWEDEEDNKTDFLYDK</sequence>
<name>A0A6H1ZJP3_9ZZZZ</name>
<evidence type="ECO:0000313" key="1">
    <source>
        <dbReference type="EMBL" id="QJA47692.1"/>
    </source>
</evidence>
<reference evidence="1" key="1">
    <citation type="submission" date="2020-03" db="EMBL/GenBank/DDBJ databases">
        <title>The deep terrestrial virosphere.</title>
        <authorList>
            <person name="Holmfeldt K."/>
            <person name="Nilsson E."/>
            <person name="Simone D."/>
            <person name="Lopez-Fernandez M."/>
            <person name="Wu X."/>
            <person name="de Brujin I."/>
            <person name="Lundin D."/>
            <person name="Andersson A."/>
            <person name="Bertilsson S."/>
            <person name="Dopson M."/>
        </authorList>
    </citation>
    <scope>NUCLEOTIDE SEQUENCE</scope>
    <source>
        <strain evidence="1">TM448A00720</strain>
        <strain evidence="2">TM448B00242</strain>
    </source>
</reference>
<dbReference type="EMBL" id="MT144053">
    <property type="protein sequence ID" value="QJA47692.1"/>
    <property type="molecule type" value="Genomic_DNA"/>
</dbReference>
<organism evidence="1">
    <name type="scientific">viral metagenome</name>
    <dbReference type="NCBI Taxonomy" id="1070528"/>
    <lineage>
        <taxon>unclassified sequences</taxon>
        <taxon>metagenomes</taxon>
        <taxon>organismal metagenomes</taxon>
    </lineage>
</organism>